<evidence type="ECO:0000313" key="4">
    <source>
        <dbReference type="Proteomes" id="UP000199682"/>
    </source>
</evidence>
<gene>
    <name evidence="3" type="ORF">SAMN04488074_12136</name>
</gene>
<dbReference type="Gene3D" id="2.115.10.10">
    <property type="entry name" value="Tachylectin 2"/>
    <property type="match status" value="1"/>
</dbReference>
<protein>
    <submittedName>
        <fullName evidence="3">Tachylectin</fullName>
    </submittedName>
</protein>
<feature type="signal peptide" evidence="1">
    <location>
        <begin position="1"/>
        <end position="20"/>
    </location>
</feature>
<dbReference type="InterPro" id="IPR023294">
    <property type="entry name" value="Tachylectin2"/>
</dbReference>
<dbReference type="InterPro" id="IPR036813">
    <property type="entry name" value="Tachylectin2_sf"/>
</dbReference>
<evidence type="ECO:0000256" key="1">
    <source>
        <dbReference type="SAM" id="SignalP"/>
    </source>
</evidence>
<feature type="domain" description="Tachylectin 2" evidence="2">
    <location>
        <begin position="43"/>
        <end position="256"/>
    </location>
</feature>
<dbReference type="Pfam" id="PF14517">
    <property type="entry name" value="Tachylectin"/>
    <property type="match status" value="1"/>
</dbReference>
<dbReference type="RefSeq" id="WP_143027993.1">
    <property type="nucleotide sequence ID" value="NZ_FNET01000021.1"/>
</dbReference>
<evidence type="ECO:0000313" key="3">
    <source>
        <dbReference type="EMBL" id="SDM41012.1"/>
    </source>
</evidence>
<evidence type="ECO:0000259" key="2">
    <source>
        <dbReference type="Pfam" id="PF14517"/>
    </source>
</evidence>
<dbReference type="SUPFAM" id="SSF50934">
    <property type="entry name" value="Tachylectin-2"/>
    <property type="match status" value="1"/>
</dbReference>
<dbReference type="Proteomes" id="UP000199682">
    <property type="component" value="Unassembled WGS sequence"/>
</dbReference>
<feature type="chain" id="PRO_5011484296" evidence="1">
    <location>
        <begin position="21"/>
        <end position="635"/>
    </location>
</feature>
<dbReference type="AlphaFoldDB" id="A0A1G9T036"/>
<keyword evidence="1" id="KW-0732">Signal</keyword>
<reference evidence="4" key="1">
    <citation type="submission" date="2016-10" db="EMBL/GenBank/DDBJ databases">
        <authorList>
            <person name="Varghese N."/>
            <person name="Submissions S."/>
        </authorList>
    </citation>
    <scope>NUCLEOTIDE SEQUENCE [LARGE SCALE GENOMIC DNA]</scope>
    <source>
        <strain evidence="4">DSM 44796</strain>
    </source>
</reference>
<accession>A0A1G9T036</accession>
<name>A0A1G9T036_9PSEU</name>
<dbReference type="EMBL" id="FNET01000021">
    <property type="protein sequence ID" value="SDM41012.1"/>
    <property type="molecule type" value="Genomic_DNA"/>
</dbReference>
<sequence>MAAVTAASLVTPVFATSAAAAGTLSCQTAAPIFVRHADSGLELRAHQEPENGNPVWNANRGIGFAWDGQMRTGPGGRTYEFTPEGDVNKFVWNGTSWENGGTGDRIATGWHGWGDASAKTRLTIDARGDFYGFPSDNALHWWRYDEGTRTWAERIIDTGWGTKYDMIFADGAGGLFARSTDGKLFRYQYDADSQRWLEYERQVGGSGWGQFSDVASVGGGVFYALKADTGQLRWYRYLGDGAWATDAGKFISDGWSSAWQIEGAPDACQILGGSPTPPATPTLTPNFTAPLAAYQGDDNLVNYFLVNEGKLLHGRQRHTGDILLVDHTPITGHEQFTGEVGFGVYGDGKLEIQANSTADAGIRGRTQTTKNLNQWSAAFTGHAGRFVSSPVIVKDKDNLLVSFGVDASGGLWYSRQLVLWGAPAKSTFGAWRSLGGSGLTADFSALRNGNAIEIVGRYADGSVRASKFDGTTLAAARSTGVTDVVGKPAAVVHTDGTVQVVVRRTDNRIHTQREGTSGFPGAWQQVGSLVAAGAPAAVLAGTGSLELSVRDTNGFVNTTGQSTPSLPFRAWEIRDTHEAGTDTTMIRTNAGDVLLTWRDPIGEIYTYLGSFGATPSARSAVGDSGVSYTGGRTRR</sequence>
<proteinExistence type="predicted"/>
<dbReference type="SUPFAM" id="SSF89372">
    <property type="entry name" value="Fucose-specific lectin"/>
    <property type="match status" value="1"/>
</dbReference>
<organism evidence="3 4">
    <name type="scientific">Lentzea albidocapillata subsp. violacea</name>
    <dbReference type="NCBI Taxonomy" id="128104"/>
    <lineage>
        <taxon>Bacteria</taxon>
        <taxon>Bacillati</taxon>
        <taxon>Actinomycetota</taxon>
        <taxon>Actinomycetes</taxon>
        <taxon>Pseudonocardiales</taxon>
        <taxon>Pseudonocardiaceae</taxon>
        <taxon>Lentzea</taxon>
    </lineage>
</organism>